<dbReference type="PROSITE" id="PS51257">
    <property type="entry name" value="PROKAR_LIPOPROTEIN"/>
    <property type="match status" value="1"/>
</dbReference>
<keyword evidence="2" id="KW-1134">Transmembrane beta strand</keyword>
<keyword evidence="2" id="KW-0472">Membrane</keyword>
<dbReference type="Gene3D" id="1.20.1600.10">
    <property type="entry name" value="Outer membrane efflux proteins (OEP)"/>
    <property type="match status" value="1"/>
</dbReference>
<protein>
    <submittedName>
        <fullName evidence="4">Efflux transporter outer membrane subunit</fullName>
    </submittedName>
</protein>
<evidence type="ECO:0000256" key="2">
    <source>
        <dbReference type="RuleBase" id="RU362097"/>
    </source>
</evidence>
<name>A0ABW3LYE3_9GAMM</name>
<dbReference type="NCBIfam" id="TIGR01845">
    <property type="entry name" value="outer_NodT"/>
    <property type="match status" value="1"/>
</dbReference>
<sequence length="472" mass="49864">MVIRPLALALAAGLLAGCAVGPDYRAAAPAPVQLQHAQVEGVFAADSPVAGWWRQFDDPVLERLVGDALAANPDLRIAITRVRAARAVFVERRLDPLPHVTAGADQLRTRQAAGADGERVTTEEYSLGFDAAWELDLFGRLRRGAEAARADLEAEQASLEDVQVSVAAEVARNYFLLRGVQKRIAVAEQTLANLHDTLRLTETRRDLGAGSELDVQSSRAQLKQIEAGIPLLETSAARARHRLAVLLGLQPGALDPLLAPRPTPAYVKALPLGDTRELLRQRADVRMAERHLAAATARVGVATADLFPRISIGGFAGFVSGDFSGLVAGGNQAWSLAPSIRWAAFDFGSVRARLRAAEAGADGAAVAYEKAVLAALEDTENSLVDYARHQERLRIVADQAAAARRAEQLAEAGYREGAADFLLLLDAQRTQLAADDALADAEAAVNIAAVGVYKALGGAGTAGEGGLASLAR</sequence>
<feature type="coiled-coil region" evidence="3">
    <location>
        <begin position="142"/>
        <end position="197"/>
    </location>
</feature>
<comment type="subcellular location">
    <subcellularLocation>
        <location evidence="2">Cell outer membrane</location>
        <topology evidence="2">Lipid-anchor</topology>
    </subcellularLocation>
</comment>
<dbReference type="PANTHER" id="PTHR30203">
    <property type="entry name" value="OUTER MEMBRANE CATION EFFLUX PROTEIN"/>
    <property type="match status" value="1"/>
</dbReference>
<comment type="caution">
    <text evidence="4">The sequence shown here is derived from an EMBL/GenBank/DDBJ whole genome shotgun (WGS) entry which is preliminary data.</text>
</comment>
<accession>A0ABW3LYE3</accession>
<organism evidence="4 5">
    <name type="scientific">Pseudoxanthomonas kaohsiungensis</name>
    <dbReference type="NCBI Taxonomy" id="283923"/>
    <lineage>
        <taxon>Bacteria</taxon>
        <taxon>Pseudomonadati</taxon>
        <taxon>Pseudomonadota</taxon>
        <taxon>Gammaproteobacteria</taxon>
        <taxon>Lysobacterales</taxon>
        <taxon>Lysobacteraceae</taxon>
        <taxon>Pseudoxanthomonas</taxon>
    </lineage>
</organism>
<proteinExistence type="inferred from homology"/>
<dbReference type="InterPro" id="IPR010131">
    <property type="entry name" value="MdtP/NodT-like"/>
</dbReference>
<dbReference type="SUPFAM" id="SSF56954">
    <property type="entry name" value="Outer membrane efflux proteins (OEP)"/>
    <property type="match status" value="1"/>
</dbReference>
<keyword evidence="3" id="KW-0175">Coiled coil</keyword>
<gene>
    <name evidence="4" type="ORF">ACFQ2N_11415</name>
</gene>
<keyword evidence="2" id="KW-0564">Palmitate</keyword>
<keyword evidence="2" id="KW-0812">Transmembrane</keyword>
<evidence type="ECO:0000256" key="1">
    <source>
        <dbReference type="ARBA" id="ARBA00007613"/>
    </source>
</evidence>
<keyword evidence="2" id="KW-0449">Lipoprotein</keyword>
<dbReference type="RefSeq" id="WP_162377376.1">
    <property type="nucleotide sequence ID" value="NZ_JBHTKN010000007.1"/>
</dbReference>
<keyword evidence="5" id="KW-1185">Reference proteome</keyword>
<feature type="signal peptide" evidence="2">
    <location>
        <begin position="1"/>
        <end position="21"/>
    </location>
</feature>
<keyword evidence="2" id="KW-0732">Signal</keyword>
<evidence type="ECO:0000313" key="5">
    <source>
        <dbReference type="Proteomes" id="UP001597033"/>
    </source>
</evidence>
<dbReference type="Pfam" id="PF02321">
    <property type="entry name" value="OEP"/>
    <property type="match status" value="2"/>
</dbReference>
<feature type="chain" id="PRO_5045010223" evidence="2">
    <location>
        <begin position="22"/>
        <end position="472"/>
    </location>
</feature>
<dbReference type="Gene3D" id="2.20.200.10">
    <property type="entry name" value="Outer membrane efflux proteins (OEP)"/>
    <property type="match status" value="1"/>
</dbReference>
<reference evidence="5" key="1">
    <citation type="journal article" date="2019" name="Int. J. Syst. Evol. Microbiol.">
        <title>The Global Catalogue of Microorganisms (GCM) 10K type strain sequencing project: providing services to taxonomists for standard genome sequencing and annotation.</title>
        <authorList>
            <consortium name="The Broad Institute Genomics Platform"/>
            <consortium name="The Broad Institute Genome Sequencing Center for Infectious Disease"/>
            <person name="Wu L."/>
            <person name="Ma J."/>
        </authorList>
    </citation>
    <scope>NUCLEOTIDE SEQUENCE [LARGE SCALE GENOMIC DNA]</scope>
    <source>
        <strain evidence="5">CCUG 55854</strain>
    </source>
</reference>
<dbReference type="PANTHER" id="PTHR30203:SF25">
    <property type="entry name" value="OUTER MEMBRANE PROTEIN-RELATED"/>
    <property type="match status" value="1"/>
</dbReference>
<evidence type="ECO:0000256" key="3">
    <source>
        <dbReference type="SAM" id="Coils"/>
    </source>
</evidence>
<dbReference type="EMBL" id="JBHTKN010000007">
    <property type="protein sequence ID" value="MFD1042950.1"/>
    <property type="molecule type" value="Genomic_DNA"/>
</dbReference>
<comment type="similarity">
    <text evidence="1 2">Belongs to the outer membrane factor (OMF) (TC 1.B.17) family.</text>
</comment>
<dbReference type="InterPro" id="IPR003423">
    <property type="entry name" value="OMP_efflux"/>
</dbReference>
<dbReference type="Proteomes" id="UP001597033">
    <property type="component" value="Unassembled WGS sequence"/>
</dbReference>
<evidence type="ECO:0000313" key="4">
    <source>
        <dbReference type="EMBL" id="MFD1042950.1"/>
    </source>
</evidence>